<feature type="region of interest" description="Disordered" evidence="1">
    <location>
        <begin position="17"/>
        <end position="75"/>
    </location>
</feature>
<evidence type="ECO:0000313" key="3">
    <source>
        <dbReference type="Proteomes" id="UP000000768"/>
    </source>
</evidence>
<sequence length="224" mass="25354">MKFRLTRRTLEPLHLRRRYPLQHLPQPGDVSDRHLPPTAARRRRAARTRRTVGRGCPPPRAGSPPRTRSGTEARAPVRGCSHVLPWAWPEALRGVGVAQPRVRALCMHPAHAEGEHKVVGVHHCLRPHQRLPPRDGMLRSPHAWRIGDGWLGGLLGSFAPRNSWAIFRISVYRLEVPLGRASFDGPTARNGVHMLDLVVCLRLLRSIYRFTGKGKLCFHFQELV</sequence>
<dbReference type="Gramene" id="OQU91018">
    <property type="protein sequence ID" value="OQU91018"/>
    <property type="gene ID" value="SORBI_3001G095566"/>
</dbReference>
<reference evidence="3" key="2">
    <citation type="journal article" date="2018" name="Plant J.">
        <title>The Sorghum bicolor reference genome: improved assembly, gene annotations, a transcriptome atlas, and signatures of genome organization.</title>
        <authorList>
            <person name="McCormick R.F."/>
            <person name="Truong S.K."/>
            <person name="Sreedasyam A."/>
            <person name="Jenkins J."/>
            <person name="Shu S."/>
            <person name="Sims D."/>
            <person name="Kennedy M."/>
            <person name="Amirebrahimi M."/>
            <person name="Weers B.D."/>
            <person name="McKinley B."/>
            <person name="Mattison A."/>
            <person name="Morishige D.T."/>
            <person name="Grimwood J."/>
            <person name="Schmutz J."/>
            <person name="Mullet J.E."/>
        </authorList>
    </citation>
    <scope>NUCLEOTIDE SEQUENCE [LARGE SCALE GENOMIC DNA]</scope>
    <source>
        <strain evidence="3">cv. BTx623</strain>
    </source>
</reference>
<feature type="compositionally biased region" description="Basic residues" evidence="1">
    <location>
        <begin position="40"/>
        <end position="52"/>
    </location>
</feature>
<dbReference type="AlphaFoldDB" id="A0A1Z5S530"/>
<organism evidence="2 3">
    <name type="scientific">Sorghum bicolor</name>
    <name type="common">Sorghum</name>
    <name type="synonym">Sorghum vulgare</name>
    <dbReference type="NCBI Taxonomy" id="4558"/>
    <lineage>
        <taxon>Eukaryota</taxon>
        <taxon>Viridiplantae</taxon>
        <taxon>Streptophyta</taxon>
        <taxon>Embryophyta</taxon>
        <taxon>Tracheophyta</taxon>
        <taxon>Spermatophyta</taxon>
        <taxon>Magnoliopsida</taxon>
        <taxon>Liliopsida</taxon>
        <taxon>Poales</taxon>
        <taxon>Poaceae</taxon>
        <taxon>PACMAD clade</taxon>
        <taxon>Panicoideae</taxon>
        <taxon>Andropogonodae</taxon>
        <taxon>Andropogoneae</taxon>
        <taxon>Sorghinae</taxon>
        <taxon>Sorghum</taxon>
    </lineage>
</organism>
<dbReference type="Proteomes" id="UP000000768">
    <property type="component" value="Chromosome 1"/>
</dbReference>
<evidence type="ECO:0000313" key="2">
    <source>
        <dbReference type="EMBL" id="OQU91018.1"/>
    </source>
</evidence>
<keyword evidence="3" id="KW-1185">Reference proteome</keyword>
<evidence type="ECO:0000256" key="1">
    <source>
        <dbReference type="SAM" id="MobiDB-lite"/>
    </source>
</evidence>
<proteinExistence type="predicted"/>
<accession>A0A1Z5S530</accession>
<reference evidence="2 3" key="1">
    <citation type="journal article" date="2009" name="Nature">
        <title>The Sorghum bicolor genome and the diversification of grasses.</title>
        <authorList>
            <person name="Paterson A.H."/>
            <person name="Bowers J.E."/>
            <person name="Bruggmann R."/>
            <person name="Dubchak I."/>
            <person name="Grimwood J."/>
            <person name="Gundlach H."/>
            <person name="Haberer G."/>
            <person name="Hellsten U."/>
            <person name="Mitros T."/>
            <person name="Poliakov A."/>
            <person name="Schmutz J."/>
            <person name="Spannagl M."/>
            <person name="Tang H."/>
            <person name="Wang X."/>
            <person name="Wicker T."/>
            <person name="Bharti A.K."/>
            <person name="Chapman J."/>
            <person name="Feltus F.A."/>
            <person name="Gowik U."/>
            <person name="Grigoriev I.V."/>
            <person name="Lyons E."/>
            <person name="Maher C.A."/>
            <person name="Martis M."/>
            <person name="Narechania A."/>
            <person name="Otillar R.P."/>
            <person name="Penning B.W."/>
            <person name="Salamov A.A."/>
            <person name="Wang Y."/>
            <person name="Zhang L."/>
            <person name="Carpita N.C."/>
            <person name="Freeling M."/>
            <person name="Gingle A.R."/>
            <person name="Hash C.T."/>
            <person name="Keller B."/>
            <person name="Klein P."/>
            <person name="Kresovich S."/>
            <person name="McCann M.C."/>
            <person name="Ming R."/>
            <person name="Peterson D.G."/>
            <person name="Mehboob-ur-Rahman"/>
            <person name="Ware D."/>
            <person name="Westhoff P."/>
            <person name="Mayer K.F."/>
            <person name="Messing J."/>
            <person name="Rokhsar D.S."/>
        </authorList>
    </citation>
    <scope>NUCLEOTIDE SEQUENCE [LARGE SCALE GENOMIC DNA]</scope>
    <source>
        <strain evidence="3">cv. BTx623</strain>
    </source>
</reference>
<dbReference type="EMBL" id="CM000760">
    <property type="protein sequence ID" value="OQU91018.1"/>
    <property type="molecule type" value="Genomic_DNA"/>
</dbReference>
<gene>
    <name evidence="2" type="ORF">SORBI_3001G095566</name>
</gene>
<dbReference type="InParanoid" id="A0A1Z5S530"/>
<name>A0A1Z5S530_SORBI</name>
<protein>
    <submittedName>
        <fullName evidence="2">Uncharacterized protein</fullName>
    </submittedName>
</protein>